<reference evidence="1" key="1">
    <citation type="submission" date="2017-02" db="EMBL/GenBank/DDBJ databases">
        <title>Delving into the versatile metabolic prowess of the omnipresent phylum Bacteroidetes.</title>
        <authorList>
            <person name="Nobu M.K."/>
            <person name="Mei R."/>
            <person name="Narihiro T."/>
            <person name="Kuroda K."/>
            <person name="Liu W.-T."/>
        </authorList>
    </citation>
    <scope>NUCLEOTIDE SEQUENCE</scope>
    <source>
        <strain evidence="1">ADurb.Bin280</strain>
    </source>
</reference>
<comment type="caution">
    <text evidence="1">The sequence shown here is derived from an EMBL/GenBank/DDBJ whole genome shotgun (WGS) entry which is preliminary data.</text>
</comment>
<dbReference type="EMBL" id="MWBO01000046">
    <property type="protein sequence ID" value="OQA52102.1"/>
    <property type="molecule type" value="Genomic_DNA"/>
</dbReference>
<protein>
    <submittedName>
        <fullName evidence="1">Uncharacterized protein</fullName>
    </submittedName>
</protein>
<dbReference type="AlphaFoldDB" id="A0A1V5SDJ5"/>
<gene>
    <name evidence="1" type="ORF">BWY43_00639</name>
</gene>
<evidence type="ECO:0000313" key="1">
    <source>
        <dbReference type="EMBL" id="OQA52102.1"/>
    </source>
</evidence>
<name>A0A1V5SDJ5_9BACT</name>
<dbReference type="Proteomes" id="UP000485367">
    <property type="component" value="Unassembled WGS sequence"/>
</dbReference>
<organism evidence="1">
    <name type="scientific">candidate division WS2 bacterium ADurb.Bin280</name>
    <dbReference type="NCBI Taxonomy" id="1852829"/>
    <lineage>
        <taxon>Bacteria</taxon>
        <taxon>candidate division WS2</taxon>
    </lineage>
</organism>
<proteinExistence type="predicted"/>
<accession>A0A1V5SDJ5</accession>
<sequence>MKKLKIILFIVTVIFGVSTLALYLLSLGASNGGLGSSYPQYVDLKSDELEKKMALGIYKESCAKTVSDDKFVAGLTVGQATECNQNPKAGGISFVGGNGNEMYLLSQNHWDKRVLLATYYLLQRGFNGDDKFSLKMDCSPSAFEIKPKMTLGIHYGYKDKKEISFIKSIENPQPNLDVQYVSSGKSSYSPEGTLSENTANSISPHAYGQALDVYSYGCASLYVRLEADESAQKWACGLTGGGGADLGALTPVASGIVGAISSASGNVVSEHNYIYPANNLPLEIAFSNNDFEKFDPNTKASEIPIPKESYLLDPQSTTSSCDGQDVTLQVQDTCRPSLGLKQITYKNKGCIALNQPQGYKSSYIYGAEKPAYPSDDQTPLIQPFQYPSAVFLPSADNCTCQVTSGTNDYQVDATASFYQKTLAQIDFVSPVLALSIPSELQKDLKGEDLKKYLREQAEKSKKIVIEASLLFSLAEENGDYKSANDFFAEFVDKKLPENQNIINQLAISADNGFLDSYSQLARLIYGANDTASNYDPSLTIGRVRGLGYNATEKDRVHIGF</sequence>